<evidence type="ECO:0000313" key="2">
    <source>
        <dbReference type="EMBL" id="GAA1929683.1"/>
    </source>
</evidence>
<accession>A0ABP5B697</accession>
<name>A0ABP5B697_9MICO</name>
<evidence type="ECO:0000313" key="3">
    <source>
        <dbReference type="Proteomes" id="UP001501343"/>
    </source>
</evidence>
<feature type="region of interest" description="Disordered" evidence="1">
    <location>
        <begin position="1"/>
        <end position="23"/>
    </location>
</feature>
<proteinExistence type="predicted"/>
<dbReference type="EMBL" id="BAAAOF010000004">
    <property type="protein sequence ID" value="GAA1929683.1"/>
    <property type="molecule type" value="Genomic_DNA"/>
</dbReference>
<feature type="compositionally biased region" description="Basic and acidic residues" evidence="1">
    <location>
        <begin position="204"/>
        <end position="214"/>
    </location>
</feature>
<keyword evidence="3" id="KW-1185">Reference proteome</keyword>
<feature type="region of interest" description="Disordered" evidence="1">
    <location>
        <begin position="193"/>
        <end position="214"/>
    </location>
</feature>
<gene>
    <name evidence="2" type="ORF">GCM10009775_22170</name>
</gene>
<sequence>MVRGAGAAWRPALRAQTDTDRRRESAIVGIESFRRSGVGPQPQVEWFGDSVEPTVLTRQRLAYRLEMIGSLRKHLGEGVGGLAVAGSEMRADDDAIAPYQLSHQVSHMIAVASDALGTLELILRDPTEGIRIPLFGVYPVARQALEAGAYGIWIVAPDNPTLRRTRALRTQVQESREETSLIAEFLKDRSADNKKLKKHKARERQKQGQSERRADKIAAVATAVGLPTAEVKKGVPSMRTLLDEVDAHRPAPIATTRAIWQYVSGLAHPSLLRAIQASDLDLSDTPDPQVQHARMTAKEDMVLLALDVALTLVGDLLDTAAVRANNPAVRWRRDDIGLPPGWRRR</sequence>
<organism evidence="2 3">
    <name type="scientific">Microbacterium aoyamense</name>
    <dbReference type="NCBI Taxonomy" id="344166"/>
    <lineage>
        <taxon>Bacteria</taxon>
        <taxon>Bacillati</taxon>
        <taxon>Actinomycetota</taxon>
        <taxon>Actinomycetes</taxon>
        <taxon>Micrococcales</taxon>
        <taxon>Microbacteriaceae</taxon>
        <taxon>Microbacterium</taxon>
    </lineage>
</organism>
<evidence type="ECO:0000256" key="1">
    <source>
        <dbReference type="SAM" id="MobiDB-lite"/>
    </source>
</evidence>
<reference evidence="3" key="1">
    <citation type="journal article" date="2019" name="Int. J. Syst. Evol. Microbiol.">
        <title>The Global Catalogue of Microorganisms (GCM) 10K type strain sequencing project: providing services to taxonomists for standard genome sequencing and annotation.</title>
        <authorList>
            <consortium name="The Broad Institute Genomics Platform"/>
            <consortium name="The Broad Institute Genome Sequencing Center for Infectious Disease"/>
            <person name="Wu L."/>
            <person name="Ma J."/>
        </authorList>
    </citation>
    <scope>NUCLEOTIDE SEQUENCE [LARGE SCALE GENOMIC DNA]</scope>
    <source>
        <strain evidence="3">JCM 14900</strain>
    </source>
</reference>
<dbReference type="Proteomes" id="UP001501343">
    <property type="component" value="Unassembled WGS sequence"/>
</dbReference>
<comment type="caution">
    <text evidence="2">The sequence shown here is derived from an EMBL/GenBank/DDBJ whole genome shotgun (WGS) entry which is preliminary data.</text>
</comment>
<protein>
    <submittedName>
        <fullName evidence="2">Uncharacterized protein</fullName>
    </submittedName>
</protein>